<accession>A0A7M7NF39</accession>
<dbReference type="Gene3D" id="3.30.190.20">
    <property type="match status" value="1"/>
</dbReference>
<name>A0A7M7NF39_STRPU</name>
<dbReference type="InParanoid" id="A0A7M7NF39"/>
<dbReference type="Pfam" id="PF00687">
    <property type="entry name" value="Ribosomal_L1"/>
    <property type="match status" value="1"/>
</dbReference>
<evidence type="ECO:0008006" key="6">
    <source>
        <dbReference type="Google" id="ProtNLM"/>
    </source>
</evidence>
<keyword evidence="2" id="KW-0689">Ribosomal protein</keyword>
<dbReference type="GO" id="GO:1990904">
    <property type="term" value="C:ribonucleoprotein complex"/>
    <property type="evidence" value="ECO:0007669"/>
    <property type="project" value="UniProtKB-KW"/>
</dbReference>
<keyword evidence="3" id="KW-0687">Ribonucleoprotein</keyword>
<dbReference type="CTD" id="65008"/>
<proteinExistence type="inferred from homology"/>
<dbReference type="GeneID" id="578712"/>
<evidence type="ECO:0000313" key="5">
    <source>
        <dbReference type="Proteomes" id="UP000007110"/>
    </source>
</evidence>
<organism evidence="4 5">
    <name type="scientific">Strongylocentrotus purpuratus</name>
    <name type="common">Purple sea urchin</name>
    <dbReference type="NCBI Taxonomy" id="7668"/>
    <lineage>
        <taxon>Eukaryota</taxon>
        <taxon>Metazoa</taxon>
        <taxon>Echinodermata</taxon>
        <taxon>Eleutherozoa</taxon>
        <taxon>Echinozoa</taxon>
        <taxon>Echinoidea</taxon>
        <taxon>Euechinoidea</taxon>
        <taxon>Echinacea</taxon>
        <taxon>Camarodonta</taxon>
        <taxon>Echinidea</taxon>
        <taxon>Strongylocentrotidae</taxon>
        <taxon>Strongylocentrotus</taxon>
    </lineage>
</organism>
<evidence type="ECO:0000256" key="2">
    <source>
        <dbReference type="ARBA" id="ARBA00022980"/>
    </source>
</evidence>
<dbReference type="OMA" id="NVGTLDM"/>
<evidence type="ECO:0000256" key="3">
    <source>
        <dbReference type="ARBA" id="ARBA00023274"/>
    </source>
</evidence>
<dbReference type="GO" id="GO:0005840">
    <property type="term" value="C:ribosome"/>
    <property type="evidence" value="ECO:0007669"/>
    <property type="project" value="UniProtKB-KW"/>
</dbReference>
<dbReference type="OrthoDB" id="1747252at2759"/>
<dbReference type="SUPFAM" id="SSF56808">
    <property type="entry name" value="Ribosomal protein L1"/>
    <property type="match status" value="1"/>
</dbReference>
<sequence length="358" mass="40635">MAASMSSEFLARTVCGSFNRIGFLMGRVPHGAMRVARQTKVFPKPQETNYVLPSHHSRCLFHSANRLSSQKEDVAFDDTDAEDDMAVNELSLEMKPKGYMAARPVDDVYMICHYPPQMVTFHEAMDKLRSQDQWAHIRKPELYKNRTVTISILLDMALEKKKKVVAFTNMVILPHQFKEDNKVLCFAEDSDTQAALDAGAFMVGNADTVQDIVDHRIHHRAFDYCVSTPEMMPSLTKLKEKLRKRFPASKRGSVSNNITAMLNLYSKGHEYKVQGKHNTINCAIGKLSLTNEQLEENMAAIISDVCSHKPLEFGSFIKKLTLTAFLLDGHVLDFKNYLPVSDEDKKLKEELEKLEQST</sequence>
<dbReference type="PANTHER" id="PTHR36427:SF3">
    <property type="entry name" value="LARGE RIBOSOMAL SUBUNIT PROTEIN UL1M"/>
    <property type="match status" value="1"/>
</dbReference>
<dbReference type="InterPro" id="IPR016095">
    <property type="entry name" value="Ribosomal_uL1_3-a/b-sand"/>
</dbReference>
<dbReference type="Gene3D" id="3.40.50.790">
    <property type="match status" value="1"/>
</dbReference>
<reference evidence="5" key="1">
    <citation type="submission" date="2015-02" db="EMBL/GenBank/DDBJ databases">
        <title>Genome sequencing for Strongylocentrotus purpuratus.</title>
        <authorList>
            <person name="Murali S."/>
            <person name="Liu Y."/>
            <person name="Vee V."/>
            <person name="English A."/>
            <person name="Wang M."/>
            <person name="Skinner E."/>
            <person name="Han Y."/>
            <person name="Muzny D.M."/>
            <person name="Worley K.C."/>
            <person name="Gibbs R.A."/>
        </authorList>
    </citation>
    <scope>NUCLEOTIDE SEQUENCE</scope>
</reference>
<dbReference type="FunFam" id="3.40.50.790:FF:000022">
    <property type="entry name" value="Uncharacterized protein"/>
    <property type="match status" value="1"/>
</dbReference>
<dbReference type="PANTHER" id="PTHR36427">
    <property type="entry name" value="54S RIBOSOMAL PROTEIN L1, MITOCHONDRIAL"/>
    <property type="match status" value="1"/>
</dbReference>
<keyword evidence="5" id="KW-1185">Reference proteome</keyword>
<protein>
    <recommendedName>
        <fullName evidence="6">39S ribosomal protein L1, mitochondrial</fullName>
    </recommendedName>
</protein>
<dbReference type="AlphaFoldDB" id="A0A7M7NF39"/>
<reference evidence="4" key="2">
    <citation type="submission" date="2021-01" db="UniProtKB">
        <authorList>
            <consortium name="EnsemblMetazoa"/>
        </authorList>
    </citation>
    <scope>IDENTIFICATION</scope>
</reference>
<dbReference type="RefSeq" id="XP_030835577.1">
    <property type="nucleotide sequence ID" value="XM_030979717.1"/>
</dbReference>
<dbReference type="KEGG" id="spu:578712"/>
<evidence type="ECO:0000256" key="1">
    <source>
        <dbReference type="ARBA" id="ARBA00010531"/>
    </source>
</evidence>
<dbReference type="InterPro" id="IPR023674">
    <property type="entry name" value="Ribosomal_uL1-like"/>
</dbReference>
<dbReference type="InterPro" id="IPR028364">
    <property type="entry name" value="Ribosomal_uL1/biogenesis"/>
</dbReference>
<dbReference type="Proteomes" id="UP000007110">
    <property type="component" value="Unassembled WGS sequence"/>
</dbReference>
<dbReference type="EnsemblMetazoa" id="XM_030979717">
    <property type="protein sequence ID" value="XP_030835577"/>
    <property type="gene ID" value="LOC578712"/>
</dbReference>
<comment type="similarity">
    <text evidence="1">Belongs to the universal ribosomal protein uL1 family.</text>
</comment>
<evidence type="ECO:0000313" key="4">
    <source>
        <dbReference type="EnsemblMetazoa" id="XP_030835577"/>
    </source>
</evidence>